<protein>
    <submittedName>
        <fullName evidence="2">Uncharacterized protein</fullName>
    </submittedName>
</protein>
<keyword evidence="1" id="KW-1133">Transmembrane helix</keyword>
<dbReference type="Proteomes" id="UP000694383">
    <property type="component" value="Unplaced"/>
</dbReference>
<keyword evidence="3" id="KW-1185">Reference proteome</keyword>
<dbReference type="Ensembl" id="ENSOSIT00000054157.1">
    <property type="protein sequence ID" value="ENSOSIP00000051580.1"/>
    <property type="gene ID" value="ENSOSIG00000023895.1"/>
</dbReference>
<keyword evidence="1" id="KW-0472">Membrane</keyword>
<reference evidence="2" key="2">
    <citation type="submission" date="2025-09" db="UniProtKB">
        <authorList>
            <consortium name="Ensembl"/>
        </authorList>
    </citation>
    <scope>IDENTIFICATION</scope>
</reference>
<evidence type="ECO:0000313" key="3">
    <source>
        <dbReference type="Proteomes" id="UP000694383"/>
    </source>
</evidence>
<name>A0A8C8A156_9TELE</name>
<reference evidence="2" key="1">
    <citation type="submission" date="2025-08" db="UniProtKB">
        <authorList>
            <consortium name="Ensembl"/>
        </authorList>
    </citation>
    <scope>IDENTIFICATION</scope>
</reference>
<dbReference type="Gene3D" id="2.80.10.50">
    <property type="match status" value="1"/>
</dbReference>
<evidence type="ECO:0000313" key="2">
    <source>
        <dbReference type="Ensembl" id="ENSOSIP00000051580.1"/>
    </source>
</evidence>
<organism evidence="2 3">
    <name type="scientific">Oryzias sinensis</name>
    <name type="common">Chinese medaka</name>
    <dbReference type="NCBI Taxonomy" id="183150"/>
    <lineage>
        <taxon>Eukaryota</taxon>
        <taxon>Metazoa</taxon>
        <taxon>Chordata</taxon>
        <taxon>Craniata</taxon>
        <taxon>Vertebrata</taxon>
        <taxon>Euteleostomi</taxon>
        <taxon>Actinopterygii</taxon>
        <taxon>Neopterygii</taxon>
        <taxon>Teleostei</taxon>
        <taxon>Neoteleostei</taxon>
        <taxon>Acanthomorphata</taxon>
        <taxon>Ovalentaria</taxon>
        <taxon>Atherinomorphae</taxon>
        <taxon>Beloniformes</taxon>
        <taxon>Adrianichthyidae</taxon>
        <taxon>Oryziinae</taxon>
        <taxon>Oryzias</taxon>
    </lineage>
</organism>
<dbReference type="SUPFAM" id="SSF50353">
    <property type="entry name" value="Cytokine"/>
    <property type="match status" value="1"/>
</dbReference>
<dbReference type="AlphaFoldDB" id="A0A8C8A156"/>
<dbReference type="GeneTree" id="ENSGT00940000181129"/>
<dbReference type="InterPro" id="IPR008996">
    <property type="entry name" value="IL1/FGF"/>
</dbReference>
<accession>A0A8C8A156</accession>
<feature type="transmembrane region" description="Helical" evidence="1">
    <location>
        <begin position="128"/>
        <end position="158"/>
    </location>
</feature>
<evidence type="ECO:0000256" key="1">
    <source>
        <dbReference type="SAM" id="Phobius"/>
    </source>
</evidence>
<sequence length="225" mass="25310">MCRWTASVTHLFPDPAFHASATAASRGSLAPLPRAASLTLLCFTMLLVTTGQATGACPPRLEREPLQLLAGHINCSWTLERHARSYNHLEGDVRLRRLYSANRFFLCIDKTGKVDGTRRKNYADSKMLWLLFLWLNFVSAELYSSAWGSAVIVTGVVFRAAVARRGNTLAWLWTPETARANDEHQVEVQLQGLEGKSLEGYWELTCQRFGKHGVIEFLPDTNHDY</sequence>
<proteinExistence type="predicted"/>
<keyword evidence="1" id="KW-0812">Transmembrane</keyword>